<proteinExistence type="predicted"/>
<keyword evidence="1" id="KW-0540">Nuclease</keyword>
<keyword evidence="2" id="KW-0378">Hydrolase</keyword>
<dbReference type="Pfam" id="PF04231">
    <property type="entry name" value="Endonuclease_1"/>
    <property type="match status" value="1"/>
</dbReference>
<dbReference type="AlphaFoldDB" id="A0A7L6N4C9"/>
<evidence type="ECO:0000313" key="4">
    <source>
        <dbReference type="EMBL" id="QLY39855.1"/>
    </source>
</evidence>
<name>A0A7L6N4C9_9MOLU</name>
<protein>
    <submittedName>
        <fullName evidence="4">DUF5011 domain-containing protein</fullName>
    </submittedName>
</protein>
<sequence>MNNNVYSYSIGDSVGDYGCTALDDVDGPVDCTTSGTIDTNTIGDYDITYSATDSSGNTATLTQTYSVTDNNFLTQDLITYYDDAEGLQGTALEQALHTIISDYTYVTYDDARYILDETDQDPNNPNNVILVYTQQSVDGEWYCPSGSCTWNREHVWPQSLLGYDSVMSADLHNLKPADPGTNSSRSNKYFDNLTTASTYEPPDEVKGDIARILFYMVIMYDNLDLVDVAPSTYEMALLEVLLSWHELDPVDDFERNRNDVIYSYQGNRNPFIDYEEFVELIFGDHSYYNN</sequence>
<dbReference type="Proteomes" id="UP000512167">
    <property type="component" value="Chromosome"/>
</dbReference>
<dbReference type="Gene3D" id="2.60.40.10">
    <property type="entry name" value="Immunoglobulins"/>
    <property type="match status" value="1"/>
</dbReference>
<accession>A0A7L6N4C9</accession>
<dbReference type="RefSeq" id="WP_312032344.1">
    <property type="nucleotide sequence ID" value="NZ_CP051151.1"/>
</dbReference>
<dbReference type="InterPro" id="IPR013783">
    <property type="entry name" value="Ig-like_fold"/>
</dbReference>
<organism evidence="4 5">
    <name type="scientific">Hujiaoplasma nucleasis</name>
    <dbReference type="NCBI Taxonomy" id="2725268"/>
    <lineage>
        <taxon>Bacteria</taxon>
        <taxon>Bacillati</taxon>
        <taxon>Mycoplasmatota</taxon>
        <taxon>Mollicutes</taxon>
        <taxon>Candidatus Izemoplasmatales</taxon>
        <taxon>Hujiaoplasmataceae</taxon>
        <taxon>Hujiaoplasma</taxon>
    </lineage>
</organism>
<feature type="domain" description="Pesticidal crystal protein Cry22Aa Ig-like" evidence="3">
    <location>
        <begin position="10"/>
        <end position="64"/>
    </location>
</feature>
<reference evidence="4 5" key="1">
    <citation type="submission" date="2020-04" db="EMBL/GenBank/DDBJ databases">
        <authorList>
            <person name="Zheng R.K."/>
            <person name="Sun C.M."/>
        </authorList>
    </citation>
    <scope>NUCLEOTIDE SEQUENCE [LARGE SCALE GENOMIC DNA]</scope>
    <source>
        <strain evidence="5">zrk29</strain>
    </source>
</reference>
<dbReference type="KEGG" id="tbk:HF295_02860"/>
<dbReference type="PANTHER" id="PTHR33607">
    <property type="entry name" value="ENDONUCLEASE-1"/>
    <property type="match status" value="1"/>
</dbReference>
<evidence type="ECO:0000256" key="2">
    <source>
        <dbReference type="ARBA" id="ARBA00022801"/>
    </source>
</evidence>
<evidence type="ECO:0000256" key="1">
    <source>
        <dbReference type="ARBA" id="ARBA00022722"/>
    </source>
</evidence>
<dbReference type="InterPro" id="IPR032179">
    <property type="entry name" value="Cry22Aa_Ig-like"/>
</dbReference>
<dbReference type="PANTHER" id="PTHR33607:SF2">
    <property type="entry name" value="ENDONUCLEASE-1"/>
    <property type="match status" value="1"/>
</dbReference>
<dbReference type="SUPFAM" id="SSF54060">
    <property type="entry name" value="His-Me finger endonucleases"/>
    <property type="match status" value="1"/>
</dbReference>
<evidence type="ECO:0000259" key="3">
    <source>
        <dbReference type="Pfam" id="PF16403"/>
    </source>
</evidence>
<dbReference type="EMBL" id="CP051151">
    <property type="protein sequence ID" value="QLY39855.1"/>
    <property type="molecule type" value="Genomic_DNA"/>
</dbReference>
<dbReference type="GO" id="GO:0016787">
    <property type="term" value="F:hydrolase activity"/>
    <property type="evidence" value="ECO:0007669"/>
    <property type="project" value="UniProtKB-KW"/>
</dbReference>
<dbReference type="InterPro" id="IPR007346">
    <property type="entry name" value="Endonuclease-I"/>
</dbReference>
<dbReference type="GO" id="GO:0004518">
    <property type="term" value="F:nuclease activity"/>
    <property type="evidence" value="ECO:0007669"/>
    <property type="project" value="UniProtKB-KW"/>
</dbReference>
<dbReference type="Pfam" id="PF16403">
    <property type="entry name" value="Bact_surface_Ig-like"/>
    <property type="match status" value="1"/>
</dbReference>
<dbReference type="InterPro" id="IPR044925">
    <property type="entry name" value="His-Me_finger_sf"/>
</dbReference>
<gene>
    <name evidence="4" type="ORF">HF295_02860</name>
</gene>
<evidence type="ECO:0000313" key="5">
    <source>
        <dbReference type="Proteomes" id="UP000512167"/>
    </source>
</evidence>
<keyword evidence="5" id="KW-1185">Reference proteome</keyword>